<evidence type="ECO:0000313" key="7">
    <source>
        <dbReference type="EMBL" id="TCX61911.1"/>
    </source>
</evidence>
<keyword evidence="1" id="KW-0175">Coiled coil</keyword>
<gene>
    <name evidence="7" type="ORF">ETE64_24580</name>
    <name evidence="4" type="ORF">ETE70_07290</name>
    <name evidence="6" type="ORF">ETE72_03515</name>
    <name evidence="8" type="ORF">ETE87_12070</name>
    <name evidence="5" type="ORF">ETF02_02990</name>
    <name evidence="9" type="ORF">ETH45_12415</name>
</gene>
<dbReference type="InterPro" id="IPR000157">
    <property type="entry name" value="TIR_dom"/>
</dbReference>
<dbReference type="AlphaFoldDB" id="A0A483I589"/>
<dbReference type="EMBL" id="SDCM01000069">
    <property type="protein sequence ID" value="TCX61911.1"/>
    <property type="molecule type" value="Genomic_DNA"/>
</dbReference>
<evidence type="ECO:0000256" key="1">
    <source>
        <dbReference type="SAM" id="Coils"/>
    </source>
</evidence>
<protein>
    <submittedName>
        <fullName evidence="4">TIR domain-containing protein</fullName>
    </submittedName>
</protein>
<accession>A0A483I589</accession>
<evidence type="ECO:0000313" key="5">
    <source>
        <dbReference type="EMBL" id="TCX47686.1"/>
    </source>
</evidence>
<evidence type="ECO:0000313" key="4">
    <source>
        <dbReference type="EMBL" id="TCX29352.1"/>
    </source>
</evidence>
<dbReference type="SMART" id="SM00255">
    <property type="entry name" value="TIR"/>
    <property type="match status" value="1"/>
</dbReference>
<evidence type="ECO:0000313" key="8">
    <source>
        <dbReference type="EMBL" id="TCX90093.1"/>
    </source>
</evidence>
<proteinExistence type="predicted"/>
<dbReference type="SUPFAM" id="SSF52200">
    <property type="entry name" value="Toll/Interleukin receptor TIR domain"/>
    <property type="match status" value="1"/>
</dbReference>
<feature type="coiled-coil region" evidence="1">
    <location>
        <begin position="68"/>
        <end position="127"/>
    </location>
</feature>
<feature type="region of interest" description="Disordered" evidence="2">
    <location>
        <begin position="41"/>
        <end position="63"/>
    </location>
</feature>
<dbReference type="EMBL" id="SDDH01000016">
    <property type="protein sequence ID" value="TCY68135.1"/>
    <property type="molecule type" value="Genomic_DNA"/>
</dbReference>
<feature type="compositionally biased region" description="Low complexity" evidence="2">
    <location>
        <begin position="44"/>
        <end position="59"/>
    </location>
</feature>
<feature type="domain" description="TIR" evidence="3">
    <location>
        <begin position="158"/>
        <end position="287"/>
    </location>
</feature>
<evidence type="ECO:0000313" key="9">
    <source>
        <dbReference type="EMBL" id="TCY68135.1"/>
    </source>
</evidence>
<dbReference type="Gene3D" id="3.40.50.10140">
    <property type="entry name" value="Toll/interleukin-1 receptor homology (TIR) domain"/>
    <property type="match status" value="1"/>
</dbReference>
<dbReference type="EMBL" id="SDCK01000003">
    <property type="protein sequence ID" value="TCX57296.1"/>
    <property type="molecule type" value="Genomic_DNA"/>
</dbReference>
<dbReference type="Gene3D" id="1.10.287.1490">
    <property type="match status" value="1"/>
</dbReference>
<evidence type="ECO:0000313" key="6">
    <source>
        <dbReference type="EMBL" id="TCX57296.1"/>
    </source>
</evidence>
<comment type="caution">
    <text evidence="4">The sequence shown here is derived from an EMBL/GenBank/DDBJ whole genome shotgun (WGS) entry which is preliminary data.</text>
</comment>
<dbReference type="Pfam" id="PF13676">
    <property type="entry name" value="TIR_2"/>
    <property type="match status" value="1"/>
</dbReference>
<dbReference type="InterPro" id="IPR035897">
    <property type="entry name" value="Toll_tir_struct_dom_sf"/>
</dbReference>
<organism evidence="4">
    <name type="scientific">Klebsiella pneumoniae</name>
    <dbReference type="NCBI Taxonomy" id="573"/>
    <lineage>
        <taxon>Bacteria</taxon>
        <taxon>Pseudomonadati</taxon>
        <taxon>Pseudomonadota</taxon>
        <taxon>Gammaproteobacteria</taxon>
        <taxon>Enterobacterales</taxon>
        <taxon>Enterobacteriaceae</taxon>
        <taxon>Klebsiella/Raoultella group</taxon>
        <taxon>Klebsiella</taxon>
        <taxon>Klebsiella pneumoniae complex</taxon>
    </lineage>
</organism>
<dbReference type="EMBL" id="SDCG01000004">
    <property type="protein sequence ID" value="TCX29352.1"/>
    <property type="molecule type" value="Genomic_DNA"/>
</dbReference>
<dbReference type="PROSITE" id="PS50104">
    <property type="entry name" value="TIR"/>
    <property type="match status" value="1"/>
</dbReference>
<dbReference type="GO" id="GO:0007165">
    <property type="term" value="P:signal transduction"/>
    <property type="evidence" value="ECO:0007669"/>
    <property type="project" value="InterPro"/>
</dbReference>
<evidence type="ECO:0000256" key="2">
    <source>
        <dbReference type="SAM" id="MobiDB-lite"/>
    </source>
</evidence>
<feature type="coiled-coil region" evidence="1">
    <location>
        <begin position="3"/>
        <end position="30"/>
    </location>
</feature>
<evidence type="ECO:0000259" key="3">
    <source>
        <dbReference type="PROSITE" id="PS50104"/>
    </source>
</evidence>
<dbReference type="EMBL" id="SDCI01000002">
    <property type="protein sequence ID" value="TCX47686.1"/>
    <property type="molecule type" value="Genomic_DNA"/>
</dbReference>
<name>A0A483I589_KLEPN</name>
<reference evidence="4" key="1">
    <citation type="submission" date="2019-01" db="EMBL/GenBank/DDBJ databases">
        <authorList>
            <person name="Lista F."/>
            <person name="Anselmo A."/>
        </authorList>
    </citation>
    <scope>NUCLEOTIDE SEQUENCE</scope>
    <source>
        <strain evidence="7">10S</strain>
        <strain evidence="6">12S</strain>
        <strain evidence="9">14R</strain>
        <strain evidence="5">14S</strain>
        <strain evidence="4">16S</strain>
        <strain evidence="8">6S</strain>
    </source>
</reference>
<sequence length="292" mass="33401">MSISSNRTAISRIQRELADLRKKIADESKKEAQLLSSINQLQRSITSSTSPSTVSSKMSQIARNTSDISKCNAKNAELSKKIADKTAELHRYETQLTKDEESERKKLEIAQKKREKEQQDLQKKIKEEMDSQIRTLHSRMLSSKTGIHDAINDEDESPQYDVFISHASEDKDLFVRPFAEYLKSQGVKVWYDEFSLAWGDSLRKKIDKGLANSRFGIVVISKNFIKKQWTEYELNGLIASEIEGTKRVLPIWHEISKSEVIKFSPSLADKVAMNTAIQTYEEIADQLVTLLR</sequence>
<dbReference type="RefSeq" id="WP_032430481.1">
    <property type="nucleotide sequence ID" value="NZ_CAAGTS010000001.1"/>
</dbReference>
<dbReference type="EMBL" id="SDCQ01000011">
    <property type="protein sequence ID" value="TCX90093.1"/>
    <property type="molecule type" value="Genomic_DNA"/>
</dbReference>